<keyword evidence="13" id="KW-0999">Mitochondrion inner membrane</keyword>
<evidence type="ECO:0000256" key="4">
    <source>
        <dbReference type="ARBA" id="ARBA00016612"/>
    </source>
</evidence>
<evidence type="ECO:0000256" key="3">
    <source>
        <dbReference type="ARBA" id="ARBA00012944"/>
    </source>
</evidence>
<keyword evidence="5 13" id="KW-0813">Transport</keyword>
<name>D6RR43_COPC7</name>
<geneLocation type="mitochondrion" evidence="14"/>
<feature type="transmembrane region" description="Helical" evidence="13">
    <location>
        <begin position="21"/>
        <end position="43"/>
    </location>
</feature>
<dbReference type="PANTHER" id="PTHR11434">
    <property type="entry name" value="NADH-UBIQUINONE OXIDOREDUCTASE SUBUNIT ND4L"/>
    <property type="match status" value="1"/>
</dbReference>
<dbReference type="GO" id="GO:0016651">
    <property type="term" value="F:oxidoreductase activity, acting on NAD(P)H"/>
    <property type="evidence" value="ECO:0007669"/>
    <property type="project" value="InterPro"/>
</dbReference>
<keyword evidence="13" id="KW-0830">Ubiquinone</keyword>
<evidence type="ECO:0000256" key="5">
    <source>
        <dbReference type="ARBA" id="ARBA00022448"/>
    </source>
</evidence>
<keyword evidence="15" id="KW-1185">Reference proteome</keyword>
<evidence type="ECO:0000256" key="6">
    <source>
        <dbReference type="ARBA" id="ARBA00022660"/>
    </source>
</evidence>
<evidence type="ECO:0000256" key="7">
    <source>
        <dbReference type="ARBA" id="ARBA00022692"/>
    </source>
</evidence>
<comment type="caution">
    <text evidence="14">The sequence shown here is derived from an EMBL/GenBank/DDBJ whole genome shotgun (WGS) entry which is preliminary data.</text>
</comment>
<keyword evidence="9 13" id="KW-0520">NAD</keyword>
<comment type="function">
    <text evidence="13">Core subunit of the mitochondrial membrane respiratory chain NADH dehydrogenase (Complex I) which catalyzes electron transfer from NADH through the respiratory chain, using ubiquinone as an electron acceptor.</text>
</comment>
<evidence type="ECO:0000313" key="14">
    <source>
        <dbReference type="EMBL" id="EFI26510.1"/>
    </source>
</evidence>
<dbReference type="PANTHER" id="PTHR11434:SF16">
    <property type="entry name" value="NADH-UBIQUINONE OXIDOREDUCTASE CHAIN 4L"/>
    <property type="match status" value="1"/>
</dbReference>
<keyword evidence="8 13" id="KW-1133">Transmembrane helix</keyword>
<dbReference type="Gene3D" id="1.10.287.3510">
    <property type="match status" value="1"/>
</dbReference>
<evidence type="ECO:0000256" key="12">
    <source>
        <dbReference type="ARBA" id="ARBA00049551"/>
    </source>
</evidence>
<gene>
    <name evidence="14" type="ORF">CC1G_22003</name>
</gene>
<evidence type="ECO:0000256" key="9">
    <source>
        <dbReference type="ARBA" id="ARBA00023027"/>
    </source>
</evidence>
<comment type="similarity">
    <text evidence="2 13">Belongs to the complex I subunit 4L family.</text>
</comment>
<feature type="transmembrane region" description="Helical" evidence="13">
    <location>
        <begin position="55"/>
        <end position="78"/>
    </location>
</feature>
<dbReference type="AlphaFoldDB" id="D6RR43"/>
<keyword evidence="11 13" id="KW-0472">Membrane</keyword>
<organism evidence="14 15">
    <name type="scientific">Coprinopsis cinerea (strain Okayama-7 / 130 / ATCC MYA-4618 / FGSC 9003)</name>
    <name type="common">Inky cap fungus</name>
    <name type="synonym">Hormographiella aspergillata</name>
    <dbReference type="NCBI Taxonomy" id="240176"/>
    <lineage>
        <taxon>Eukaryota</taxon>
        <taxon>Fungi</taxon>
        <taxon>Dikarya</taxon>
        <taxon>Basidiomycota</taxon>
        <taxon>Agaricomycotina</taxon>
        <taxon>Agaricomycetes</taxon>
        <taxon>Agaricomycetidae</taxon>
        <taxon>Agaricales</taxon>
        <taxon>Agaricineae</taxon>
        <taxon>Psathyrellaceae</taxon>
        <taxon>Coprinopsis</taxon>
    </lineage>
</organism>
<dbReference type="NCBIfam" id="NF004320">
    <property type="entry name" value="PRK05715.1-2"/>
    <property type="match status" value="1"/>
</dbReference>
<evidence type="ECO:0000256" key="13">
    <source>
        <dbReference type="RuleBase" id="RU004419"/>
    </source>
</evidence>
<dbReference type="FunFam" id="1.10.287.3510:FF:000004">
    <property type="entry name" value="NADH-ubiquinone oxidoreductase chain 4L"/>
    <property type="match status" value="1"/>
</dbReference>
<dbReference type="EMBL" id="AACS02000068">
    <property type="protein sequence ID" value="EFI26510.1"/>
    <property type="molecule type" value="Genomic_DNA"/>
</dbReference>
<dbReference type="EC" id="7.1.1.2" evidence="3 13"/>
<keyword evidence="10 13" id="KW-0496">Mitochondrion</keyword>
<evidence type="ECO:0000256" key="2">
    <source>
        <dbReference type="ARBA" id="ARBA00010519"/>
    </source>
</evidence>
<comment type="catalytic activity">
    <reaction evidence="12 13">
        <text>a ubiquinone + NADH + 5 H(+)(in) = a ubiquinol + NAD(+) + 4 H(+)(out)</text>
        <dbReference type="Rhea" id="RHEA:29091"/>
        <dbReference type="Rhea" id="RHEA-COMP:9565"/>
        <dbReference type="Rhea" id="RHEA-COMP:9566"/>
        <dbReference type="ChEBI" id="CHEBI:15378"/>
        <dbReference type="ChEBI" id="CHEBI:16389"/>
        <dbReference type="ChEBI" id="CHEBI:17976"/>
        <dbReference type="ChEBI" id="CHEBI:57540"/>
        <dbReference type="ChEBI" id="CHEBI:57945"/>
        <dbReference type="EC" id="7.1.1.2"/>
    </reaction>
</comment>
<proteinExistence type="inferred from homology"/>
<dbReference type="InterPro" id="IPR039428">
    <property type="entry name" value="NUOK/Mnh_C1-like"/>
</dbReference>
<keyword evidence="13" id="KW-1278">Translocase</keyword>
<keyword evidence="7 13" id="KW-0812">Transmembrane</keyword>
<reference evidence="14 15" key="1">
    <citation type="journal article" date="2010" name="Proc. Natl. Acad. Sci. U.S.A.">
        <title>Insights into evolution of multicellular fungi from the assembled chromosomes of the mushroom Coprinopsis cinerea (Coprinus cinereus).</title>
        <authorList>
            <person name="Stajich J.E."/>
            <person name="Wilke S.K."/>
            <person name="Ahren D."/>
            <person name="Au C.H."/>
            <person name="Birren B.W."/>
            <person name="Borodovsky M."/>
            <person name="Burns C."/>
            <person name="Canback B."/>
            <person name="Casselton L.A."/>
            <person name="Cheng C.K."/>
            <person name="Deng J."/>
            <person name="Dietrich F.S."/>
            <person name="Fargo D.C."/>
            <person name="Farman M.L."/>
            <person name="Gathman A.C."/>
            <person name="Goldberg J."/>
            <person name="Guigo R."/>
            <person name="Hoegger P.J."/>
            <person name="Hooker J.B."/>
            <person name="Huggins A."/>
            <person name="James T.Y."/>
            <person name="Kamada T."/>
            <person name="Kilaru S."/>
            <person name="Kodira C."/>
            <person name="Kues U."/>
            <person name="Kupfer D."/>
            <person name="Kwan H.S."/>
            <person name="Lomsadze A."/>
            <person name="Li W."/>
            <person name="Lilly W.W."/>
            <person name="Ma L.J."/>
            <person name="Mackey A.J."/>
            <person name="Manning G."/>
            <person name="Martin F."/>
            <person name="Muraguchi H."/>
            <person name="Natvig D.O."/>
            <person name="Palmerini H."/>
            <person name="Ramesh M.A."/>
            <person name="Rehmeyer C.J."/>
            <person name="Roe B.A."/>
            <person name="Shenoy N."/>
            <person name="Stanke M."/>
            <person name="Ter-Hovhannisyan V."/>
            <person name="Tunlid A."/>
            <person name="Velagapudi R."/>
            <person name="Vision T.J."/>
            <person name="Zeng Q."/>
            <person name="Zolan M.E."/>
            <person name="Pukkila P.J."/>
        </authorList>
    </citation>
    <scope>NUCLEOTIDE SEQUENCE [LARGE SCALE GENOMIC DNA]</scope>
    <source>
        <strain evidence="15">Okayama-7 / 130 / ATCC MYA-4618 / FGSC 9003</strain>
    </source>
</reference>
<evidence type="ECO:0000256" key="8">
    <source>
        <dbReference type="ARBA" id="ARBA00022989"/>
    </source>
</evidence>
<dbReference type="VEuPathDB" id="FungiDB:CC1G_22003"/>
<dbReference type="GO" id="GO:0030964">
    <property type="term" value="C:NADH dehydrogenase complex"/>
    <property type="evidence" value="ECO:0007669"/>
    <property type="project" value="TreeGrafter"/>
</dbReference>
<evidence type="ECO:0000256" key="10">
    <source>
        <dbReference type="ARBA" id="ARBA00023128"/>
    </source>
</evidence>
<evidence type="ECO:0000256" key="11">
    <source>
        <dbReference type="ARBA" id="ARBA00023136"/>
    </source>
</evidence>
<dbReference type="GO" id="GO:0008137">
    <property type="term" value="F:NADH dehydrogenase (ubiquinone) activity"/>
    <property type="evidence" value="ECO:0007669"/>
    <property type="project" value="UniProtKB-EC"/>
</dbReference>
<dbReference type="GO" id="GO:0042773">
    <property type="term" value="P:ATP synthesis coupled electron transport"/>
    <property type="evidence" value="ECO:0007669"/>
    <property type="project" value="UniProtKB-UniRule"/>
</dbReference>
<evidence type="ECO:0000313" key="15">
    <source>
        <dbReference type="Proteomes" id="UP000001861"/>
    </source>
</evidence>
<dbReference type="OrthoDB" id="2686308at2759"/>
<protein>
    <recommendedName>
        <fullName evidence="4 13">NADH-ubiquinone oxidoreductase chain 4L</fullName>
        <ecNumber evidence="3 13">7.1.1.2</ecNumber>
    </recommendedName>
</protein>
<dbReference type="InParanoid" id="D6RR43"/>
<dbReference type="OMA" id="IPMEHGL"/>
<dbReference type="HOGENOM" id="CLU_144724_2_0_1"/>
<evidence type="ECO:0000256" key="1">
    <source>
        <dbReference type="ARBA" id="ARBA00004225"/>
    </source>
</evidence>
<dbReference type="STRING" id="240176.D6RR43"/>
<comment type="subcellular location">
    <subcellularLocation>
        <location evidence="13">Mitochondrion inner membrane</location>
        <topology evidence="13">Multi-pass membrane protein</topology>
    </subcellularLocation>
    <subcellularLocation>
        <location evidence="1">Mitochondrion membrane</location>
        <topology evidence="1">Multi-pass membrane protein</topology>
    </subcellularLocation>
</comment>
<dbReference type="GeneID" id="9378186"/>
<dbReference type="RefSeq" id="XP_022234926.1">
    <property type="nucleotide sequence ID" value="NW_003307477.1"/>
</dbReference>
<sequence length="88" mass="9719">MNLPLILFLIGILGFILNRKNIILMIIAIEIMLLSVTLLVLIMSYGFDDSIGQTFSIFIITIAGAESVIGLSILVAYYRLRGTISLRS</sequence>
<accession>D6RR43</accession>
<dbReference type="eggNOG" id="KOG4669">
    <property type="taxonomic scope" value="Eukaryota"/>
</dbReference>
<dbReference type="Pfam" id="PF00420">
    <property type="entry name" value="Oxidored_q2"/>
    <property type="match status" value="1"/>
</dbReference>
<keyword evidence="13" id="KW-0249">Electron transport</keyword>
<dbReference type="InterPro" id="IPR001133">
    <property type="entry name" value="NADH_UbQ_OxRdtase_chain4L/K"/>
</dbReference>
<dbReference type="Proteomes" id="UP000001861">
    <property type="component" value="Unassembled WGS sequence"/>
</dbReference>
<keyword evidence="6 13" id="KW-0679">Respiratory chain</keyword>
<dbReference type="GO" id="GO:0005743">
    <property type="term" value="C:mitochondrial inner membrane"/>
    <property type="evidence" value="ECO:0007669"/>
    <property type="project" value="UniProtKB-SubCell"/>
</dbReference>